<dbReference type="EMBL" id="LUUK01000155">
    <property type="protein sequence ID" value="OAI19636.1"/>
    <property type="molecule type" value="Genomic_DNA"/>
</dbReference>
<evidence type="ECO:0008006" key="3">
    <source>
        <dbReference type="Google" id="ProtNLM"/>
    </source>
</evidence>
<sequence length="715" mass="77938">MNATLDRLYELLPAIHRIRDAEQGEPLKALLRVITEQADLLEADIAQLYENWFIETCDDWVVPYLGDLIGYRPVAEAGRPGDAATPQGRLLNRALTPRREIANTLRYRRRKGSLALLESLAADVAGWPARAVEFLPLLSRTQHLNYQRLAQGRSVDVRQGTALDLLDGPFDAIAHGVDVRRIASIHSPGRYNPAAVGLFVWRIQAYSVSKTSACCVEEVAPHCFTFSALGNDSPLYHRPQADAADTIAEETALPVPIRCRLFHTQTAAASLDYGEGRSFAIWAPGWPKKDTPQPLPRDLLVSADLSDWRFVPAKGQLAIDTERGRLAFPAKQLPKKVWVSYHYGFSAPLGGGEYPRELRQADASQLIRVCGQDELQKALLPWQSGQAAGQQPARAVVEIADSGVYVLPVNLELALGRVLQIRAADASRPIIRLLDWQTDQPDSFSIRGSADSHLVLDGLLIAGRGVLVEGPLGSLAIRHCTLVPGWSLDCVCEPCRPAEPSLTVINSLVCIRIEHSIVGSIQIGNDEVNAEPLALHISDSIVDATGWDGDGPESEAIGAPGAGFAHANATVVRTTVFGCVNVHALVLAEDSIFMGTVCVARRQLGCMRFCYAPPISRTPRRYHCQPDLATAELSGDAKLLEQRRVVPHFTSSRYGTPAYAQLAADCAAEIVRGAEDESEMGAFHDLFQPQRLANLRTRLQEYTPAGTDAAIILAS</sequence>
<name>A0A177NNH9_9GAMM</name>
<gene>
    <name evidence="1" type="ORF">A1355_03810</name>
</gene>
<organism evidence="1 2">
    <name type="scientific">Methylomonas koyamae</name>
    <dbReference type="NCBI Taxonomy" id="702114"/>
    <lineage>
        <taxon>Bacteria</taxon>
        <taxon>Pseudomonadati</taxon>
        <taxon>Pseudomonadota</taxon>
        <taxon>Gammaproteobacteria</taxon>
        <taxon>Methylococcales</taxon>
        <taxon>Methylococcaceae</taxon>
        <taxon>Methylomonas</taxon>
    </lineage>
</organism>
<dbReference type="RefSeq" id="WP_064027775.1">
    <property type="nucleotide sequence ID" value="NZ_LUUK01000155.1"/>
</dbReference>
<reference evidence="2" key="1">
    <citation type="submission" date="2016-03" db="EMBL/GenBank/DDBJ databases">
        <authorList>
            <person name="Heylen K."/>
            <person name="De Vos P."/>
            <person name="Vekeman B."/>
        </authorList>
    </citation>
    <scope>NUCLEOTIDE SEQUENCE [LARGE SCALE GENOMIC DNA]</scope>
    <source>
        <strain evidence="2">R-45383</strain>
    </source>
</reference>
<proteinExistence type="predicted"/>
<evidence type="ECO:0000313" key="2">
    <source>
        <dbReference type="Proteomes" id="UP000077628"/>
    </source>
</evidence>
<keyword evidence="2" id="KW-1185">Reference proteome</keyword>
<dbReference type="STRING" id="702114.A1355_03810"/>
<evidence type="ECO:0000313" key="1">
    <source>
        <dbReference type="EMBL" id="OAI19636.1"/>
    </source>
</evidence>
<accession>A0A177NNH9</accession>
<dbReference type="OrthoDB" id="626916at2"/>
<protein>
    <recommendedName>
        <fullName evidence="3">Phage tail protein</fullName>
    </recommendedName>
</protein>
<comment type="caution">
    <text evidence="1">The sequence shown here is derived from an EMBL/GenBank/DDBJ whole genome shotgun (WGS) entry which is preliminary data.</text>
</comment>
<dbReference type="AlphaFoldDB" id="A0A177NNH9"/>
<dbReference type="Proteomes" id="UP000077628">
    <property type="component" value="Unassembled WGS sequence"/>
</dbReference>